<reference evidence="3" key="1">
    <citation type="submission" date="2020-08" db="EMBL/GenBank/DDBJ databases">
        <title>Genome public.</title>
        <authorList>
            <person name="Liu C."/>
            <person name="Sun Q."/>
        </authorList>
    </citation>
    <scope>NUCLEOTIDE SEQUENCE</scope>
    <source>
        <strain evidence="3">BX15</strain>
    </source>
</reference>
<comment type="caution">
    <text evidence="3">The sequence shown here is derived from an EMBL/GenBank/DDBJ whole genome shotgun (WGS) entry which is preliminary data.</text>
</comment>
<feature type="chain" id="PRO_5037318971" description="Secreted protein" evidence="2">
    <location>
        <begin position="28"/>
        <end position="106"/>
    </location>
</feature>
<accession>A0A923ML02</accession>
<organism evidence="3 4">
    <name type="scientific">Dysosmobacter segnis</name>
    <dbReference type="NCBI Taxonomy" id="2763042"/>
    <lineage>
        <taxon>Bacteria</taxon>
        <taxon>Bacillati</taxon>
        <taxon>Bacillota</taxon>
        <taxon>Clostridia</taxon>
        <taxon>Eubacteriales</taxon>
        <taxon>Oscillospiraceae</taxon>
        <taxon>Dysosmobacter</taxon>
    </lineage>
</organism>
<evidence type="ECO:0000313" key="4">
    <source>
        <dbReference type="Proteomes" id="UP000620327"/>
    </source>
</evidence>
<feature type="region of interest" description="Disordered" evidence="1">
    <location>
        <begin position="87"/>
        <end position="106"/>
    </location>
</feature>
<evidence type="ECO:0000256" key="1">
    <source>
        <dbReference type="SAM" id="MobiDB-lite"/>
    </source>
</evidence>
<keyword evidence="2" id="KW-0732">Signal</keyword>
<dbReference type="RefSeq" id="WP_187016031.1">
    <property type="nucleotide sequence ID" value="NZ_JACOQI010000023.1"/>
</dbReference>
<name>A0A923ML02_9FIRM</name>
<proteinExistence type="predicted"/>
<gene>
    <name evidence="3" type="ORF">H8Z83_16210</name>
</gene>
<evidence type="ECO:0008006" key="5">
    <source>
        <dbReference type="Google" id="ProtNLM"/>
    </source>
</evidence>
<evidence type="ECO:0000313" key="3">
    <source>
        <dbReference type="EMBL" id="MBC5771841.1"/>
    </source>
</evidence>
<dbReference type="Proteomes" id="UP000620327">
    <property type="component" value="Unassembled WGS sequence"/>
</dbReference>
<sequence>MRTRKRSLSLLLCGALLFSLCPQTASAVSIPKTGAESSGLCEHHTEHNADCGYTEGIEGTPCNHEHTEDCYTLVTECVHKHTEDCYPAESVSDNTPPRPMRKIGGR</sequence>
<protein>
    <recommendedName>
        <fullName evidence="5">Secreted protein</fullName>
    </recommendedName>
</protein>
<evidence type="ECO:0000256" key="2">
    <source>
        <dbReference type="SAM" id="SignalP"/>
    </source>
</evidence>
<feature type="signal peptide" evidence="2">
    <location>
        <begin position="1"/>
        <end position="27"/>
    </location>
</feature>
<dbReference type="AlphaFoldDB" id="A0A923ML02"/>
<keyword evidence="4" id="KW-1185">Reference proteome</keyword>
<dbReference type="EMBL" id="JACOQI010000023">
    <property type="protein sequence ID" value="MBC5771841.1"/>
    <property type="molecule type" value="Genomic_DNA"/>
</dbReference>